<dbReference type="InterPro" id="IPR016032">
    <property type="entry name" value="Sig_transdc_resp-reg_C-effctor"/>
</dbReference>
<dbReference type="PROSITE" id="PS50110">
    <property type="entry name" value="RESPONSE_REGULATORY"/>
    <property type="match status" value="1"/>
</dbReference>
<evidence type="ECO:0000259" key="10">
    <source>
        <dbReference type="PROSITE" id="PS50110"/>
    </source>
</evidence>
<dbReference type="STRING" id="1888891.DSOL_4950"/>
<dbReference type="Pfam" id="PF00072">
    <property type="entry name" value="Response_reg"/>
    <property type="match status" value="1"/>
</dbReference>
<evidence type="ECO:0000313" key="13">
    <source>
        <dbReference type="Proteomes" id="UP000186102"/>
    </source>
</evidence>
<dbReference type="GO" id="GO:0005829">
    <property type="term" value="C:cytosol"/>
    <property type="evidence" value="ECO:0007669"/>
    <property type="project" value="TreeGrafter"/>
</dbReference>
<dbReference type="SUPFAM" id="SSF52172">
    <property type="entry name" value="CheY-like"/>
    <property type="match status" value="1"/>
</dbReference>
<dbReference type="InterPro" id="IPR039420">
    <property type="entry name" value="WalR-like"/>
</dbReference>
<dbReference type="CDD" id="cd00383">
    <property type="entry name" value="trans_reg_C"/>
    <property type="match status" value="1"/>
</dbReference>
<dbReference type="Gene3D" id="1.10.10.10">
    <property type="entry name" value="Winged helix-like DNA-binding domain superfamily/Winged helix DNA-binding domain"/>
    <property type="match status" value="1"/>
</dbReference>
<keyword evidence="13" id="KW-1185">Reference proteome</keyword>
<dbReference type="Gene3D" id="3.40.50.2300">
    <property type="match status" value="1"/>
</dbReference>
<dbReference type="SMART" id="SM00448">
    <property type="entry name" value="REC"/>
    <property type="match status" value="1"/>
</dbReference>
<evidence type="ECO:0000313" key="12">
    <source>
        <dbReference type="EMBL" id="OLN26525.1"/>
    </source>
</evidence>
<comment type="function">
    <text evidence="7">May play the central regulatory role in sporulation. It may be an element of the effector pathway responsible for the activation of sporulation genes in response to nutritional stress. Spo0A may act in concert with spo0H (a sigma factor) to control the expression of some genes that are critical to the sporulation process.</text>
</comment>
<evidence type="ECO:0000256" key="3">
    <source>
        <dbReference type="ARBA" id="ARBA00023012"/>
    </source>
</evidence>
<feature type="domain" description="Response regulatory" evidence="10">
    <location>
        <begin position="6"/>
        <end position="118"/>
    </location>
</feature>
<evidence type="ECO:0000256" key="8">
    <source>
        <dbReference type="PROSITE-ProRule" id="PRU00169"/>
    </source>
</evidence>
<dbReference type="GO" id="GO:0006355">
    <property type="term" value="P:regulation of DNA-templated transcription"/>
    <property type="evidence" value="ECO:0007669"/>
    <property type="project" value="InterPro"/>
</dbReference>
<dbReference type="FunFam" id="1.10.10.10:FF:000018">
    <property type="entry name" value="DNA-binding response regulator ResD"/>
    <property type="match status" value="1"/>
</dbReference>
<dbReference type="PANTHER" id="PTHR48111:SF40">
    <property type="entry name" value="PHOSPHATE REGULON TRANSCRIPTIONAL REGULATORY PROTEIN PHOB"/>
    <property type="match status" value="1"/>
</dbReference>
<keyword evidence="2 8" id="KW-0597">Phosphoprotein</keyword>
<dbReference type="EMBL" id="MLBF01000075">
    <property type="protein sequence ID" value="OLN26525.1"/>
    <property type="molecule type" value="Genomic_DNA"/>
</dbReference>
<evidence type="ECO:0000256" key="6">
    <source>
        <dbReference type="ARBA" id="ARBA00023163"/>
    </source>
</evidence>
<evidence type="ECO:0000256" key="7">
    <source>
        <dbReference type="ARBA" id="ARBA00024867"/>
    </source>
</evidence>
<dbReference type="PANTHER" id="PTHR48111">
    <property type="entry name" value="REGULATOR OF RPOS"/>
    <property type="match status" value="1"/>
</dbReference>
<organism evidence="12 13">
    <name type="scientific">Desulfosporosinus metallidurans</name>
    <dbReference type="NCBI Taxonomy" id="1888891"/>
    <lineage>
        <taxon>Bacteria</taxon>
        <taxon>Bacillati</taxon>
        <taxon>Bacillota</taxon>
        <taxon>Clostridia</taxon>
        <taxon>Eubacteriales</taxon>
        <taxon>Desulfitobacteriaceae</taxon>
        <taxon>Desulfosporosinus</taxon>
    </lineage>
</organism>
<evidence type="ECO:0000256" key="5">
    <source>
        <dbReference type="ARBA" id="ARBA00023125"/>
    </source>
</evidence>
<dbReference type="PROSITE" id="PS51755">
    <property type="entry name" value="OMPR_PHOB"/>
    <property type="match status" value="1"/>
</dbReference>
<dbReference type="FunFam" id="3.40.50.2300:FF:000001">
    <property type="entry name" value="DNA-binding response regulator PhoB"/>
    <property type="match status" value="1"/>
</dbReference>
<dbReference type="Pfam" id="PF00486">
    <property type="entry name" value="Trans_reg_C"/>
    <property type="match status" value="1"/>
</dbReference>
<dbReference type="InterPro" id="IPR001867">
    <property type="entry name" value="OmpR/PhoB-type_DNA-bd"/>
</dbReference>
<sequence>MEDRLKILVVDDDPSIRELMQVYLEEEFMVIHAENGLQAIEKVQTDKPSLVLLDIMLPVLNGWEVCKQIRTFCQVPIIMVSAKGEEIDKILGLELGAEDYITKPFSPRELLARVKAQIRRSLIGKEAKKGFAESTDTGNSISDDFLNLPGLQINFKKYQVLLNGLEVDLTAKEFDLLAFLTRNRGQVFTREQLLNMVWGFDYGGDTRAVDSAIKRLRKKINNEEKNLIFIHTMRGIGYKFEVPNQ</sequence>
<dbReference type="GO" id="GO:0000976">
    <property type="term" value="F:transcription cis-regulatory region binding"/>
    <property type="evidence" value="ECO:0007669"/>
    <property type="project" value="TreeGrafter"/>
</dbReference>
<proteinExistence type="predicted"/>
<evidence type="ECO:0000256" key="4">
    <source>
        <dbReference type="ARBA" id="ARBA00023015"/>
    </source>
</evidence>
<evidence type="ECO:0000259" key="11">
    <source>
        <dbReference type="PROSITE" id="PS51755"/>
    </source>
</evidence>
<keyword evidence="3" id="KW-0902">Two-component regulatory system</keyword>
<dbReference type="GO" id="GO:0032993">
    <property type="term" value="C:protein-DNA complex"/>
    <property type="evidence" value="ECO:0007669"/>
    <property type="project" value="TreeGrafter"/>
</dbReference>
<comment type="caution">
    <text evidence="12">The sequence shown here is derived from an EMBL/GenBank/DDBJ whole genome shotgun (WGS) entry which is preliminary data.</text>
</comment>
<evidence type="ECO:0000256" key="2">
    <source>
        <dbReference type="ARBA" id="ARBA00022553"/>
    </source>
</evidence>
<keyword evidence="5 9" id="KW-0238">DNA-binding</keyword>
<dbReference type="SUPFAM" id="SSF46894">
    <property type="entry name" value="C-terminal effector domain of the bipartite response regulators"/>
    <property type="match status" value="1"/>
</dbReference>
<dbReference type="SMART" id="SM00862">
    <property type="entry name" value="Trans_reg_C"/>
    <property type="match status" value="1"/>
</dbReference>
<dbReference type="RefSeq" id="WP_075367214.1">
    <property type="nucleotide sequence ID" value="NZ_MLBF01000075.1"/>
</dbReference>
<dbReference type="OrthoDB" id="9790454at2"/>
<dbReference type="InterPro" id="IPR011006">
    <property type="entry name" value="CheY-like_superfamily"/>
</dbReference>
<keyword evidence="6" id="KW-0804">Transcription</keyword>
<feature type="modified residue" description="4-aspartylphosphate" evidence="8">
    <location>
        <position position="54"/>
    </location>
</feature>
<dbReference type="InterPro" id="IPR001789">
    <property type="entry name" value="Sig_transdc_resp-reg_receiver"/>
</dbReference>
<dbReference type="Proteomes" id="UP000186102">
    <property type="component" value="Unassembled WGS sequence"/>
</dbReference>
<accession>A0A1Q8QGT2</accession>
<dbReference type="AlphaFoldDB" id="A0A1Q8QGT2"/>
<dbReference type="Gene3D" id="6.10.250.690">
    <property type="match status" value="1"/>
</dbReference>
<evidence type="ECO:0000256" key="9">
    <source>
        <dbReference type="PROSITE-ProRule" id="PRU01091"/>
    </source>
</evidence>
<dbReference type="GO" id="GO:0000156">
    <property type="term" value="F:phosphorelay response regulator activity"/>
    <property type="evidence" value="ECO:0007669"/>
    <property type="project" value="TreeGrafter"/>
</dbReference>
<dbReference type="InterPro" id="IPR036388">
    <property type="entry name" value="WH-like_DNA-bd_sf"/>
</dbReference>
<feature type="DNA-binding region" description="OmpR/PhoB-type" evidence="9">
    <location>
        <begin position="143"/>
        <end position="242"/>
    </location>
</feature>
<gene>
    <name evidence="12" type="ORF">DSOL_4950</name>
</gene>
<keyword evidence="4" id="KW-0805">Transcription regulation</keyword>
<reference evidence="12 13" key="1">
    <citation type="submission" date="2016-09" db="EMBL/GenBank/DDBJ databases">
        <title>Complete genome of Desulfosporosinus sp. OL.</title>
        <authorList>
            <person name="Mardanov A."/>
            <person name="Beletsky A."/>
            <person name="Panova A."/>
            <person name="Karnachuk O."/>
            <person name="Ravin N."/>
        </authorList>
    </citation>
    <scope>NUCLEOTIDE SEQUENCE [LARGE SCALE GENOMIC DNA]</scope>
    <source>
        <strain evidence="12 13">OL</strain>
    </source>
</reference>
<evidence type="ECO:0000256" key="1">
    <source>
        <dbReference type="ARBA" id="ARBA00018672"/>
    </source>
</evidence>
<protein>
    <recommendedName>
        <fullName evidence="1">Stage 0 sporulation protein A homolog</fullName>
    </recommendedName>
</protein>
<feature type="domain" description="OmpR/PhoB-type" evidence="11">
    <location>
        <begin position="143"/>
        <end position="242"/>
    </location>
</feature>
<name>A0A1Q8QGT2_9FIRM</name>